<evidence type="ECO:0000313" key="1">
    <source>
        <dbReference type="EMBL" id="KIJ59024.1"/>
    </source>
</evidence>
<evidence type="ECO:0000313" key="2">
    <source>
        <dbReference type="Proteomes" id="UP000053820"/>
    </source>
</evidence>
<sequence>MERPLAGWKRFCSGKLRQKLLESKLKPGKKRLRLLSSKGKPHQVKVVVLGAGLEVVNILGQIETKDLWDLSGLCAATGMQLSEAMALVVDNVNAEARANTVAPVPVVAEQPLNVVAPQVVAANVQVANLGQPANQALVQDPPALDPNPPALVPAAAPMPLQVNADIDAVMLEALWTESIQNNPEASSGIRLFAILLMGLWAKDLLGVHRDITRNGITNDVAPNHCFSSPSLAVSFVPLLTHSCSIPVVFRCFTLPPSSPPTPPVRSTAHTHFPIPALVYAYLGIPHPCLLWTAQPTAHTLFHSVPVIFSLSALLPSSPPALIVRSAAHTHSHFVPVVLSCSTLLPSSPPALIVRSAAHTHSRFVPVILSHSTLLPS</sequence>
<name>A0A0C9V183_9AGAM</name>
<accession>A0A0C9V183</accession>
<proteinExistence type="predicted"/>
<keyword evidence="2" id="KW-1185">Reference proteome</keyword>
<gene>
    <name evidence="1" type="ORF">HYDPIDRAFT_33593</name>
</gene>
<dbReference type="Proteomes" id="UP000053820">
    <property type="component" value="Unassembled WGS sequence"/>
</dbReference>
<dbReference type="EMBL" id="KN839900">
    <property type="protein sequence ID" value="KIJ59024.1"/>
    <property type="molecule type" value="Genomic_DNA"/>
</dbReference>
<organism evidence="1 2">
    <name type="scientific">Hydnomerulius pinastri MD-312</name>
    <dbReference type="NCBI Taxonomy" id="994086"/>
    <lineage>
        <taxon>Eukaryota</taxon>
        <taxon>Fungi</taxon>
        <taxon>Dikarya</taxon>
        <taxon>Basidiomycota</taxon>
        <taxon>Agaricomycotina</taxon>
        <taxon>Agaricomycetes</taxon>
        <taxon>Agaricomycetidae</taxon>
        <taxon>Boletales</taxon>
        <taxon>Boletales incertae sedis</taxon>
        <taxon>Leucogyrophana</taxon>
    </lineage>
</organism>
<reference evidence="1 2" key="1">
    <citation type="submission" date="2014-04" db="EMBL/GenBank/DDBJ databases">
        <title>Evolutionary Origins and Diversification of the Mycorrhizal Mutualists.</title>
        <authorList>
            <consortium name="DOE Joint Genome Institute"/>
            <consortium name="Mycorrhizal Genomics Consortium"/>
            <person name="Kohler A."/>
            <person name="Kuo A."/>
            <person name="Nagy L.G."/>
            <person name="Floudas D."/>
            <person name="Copeland A."/>
            <person name="Barry K.W."/>
            <person name="Cichocki N."/>
            <person name="Veneault-Fourrey C."/>
            <person name="LaButti K."/>
            <person name="Lindquist E.A."/>
            <person name="Lipzen A."/>
            <person name="Lundell T."/>
            <person name="Morin E."/>
            <person name="Murat C."/>
            <person name="Riley R."/>
            <person name="Ohm R."/>
            <person name="Sun H."/>
            <person name="Tunlid A."/>
            <person name="Henrissat B."/>
            <person name="Grigoriev I.V."/>
            <person name="Hibbett D.S."/>
            <person name="Martin F."/>
        </authorList>
    </citation>
    <scope>NUCLEOTIDE SEQUENCE [LARGE SCALE GENOMIC DNA]</scope>
    <source>
        <strain evidence="1 2">MD-312</strain>
    </source>
</reference>
<dbReference type="HOGENOM" id="CLU_735788_0_0_1"/>
<protein>
    <submittedName>
        <fullName evidence="1">Uncharacterized protein</fullName>
    </submittedName>
</protein>
<dbReference type="AlphaFoldDB" id="A0A0C9V183"/>